<evidence type="ECO:0000313" key="1">
    <source>
        <dbReference type="EMBL" id="WGV26978.1"/>
    </source>
</evidence>
<dbReference type="EMBL" id="CP124543">
    <property type="protein sequence ID" value="WGV26978.1"/>
    <property type="molecule type" value="Genomic_DNA"/>
</dbReference>
<sequence>MSIWKYVTLALLLILTNTVVLSVFPFICRNYDGHIVCILSINRSAKNYWEYRASVSVDGVKNPKEVYNCRERVKVKQDKTVVSFRQNDPSELVCSLFNKS</sequence>
<evidence type="ECO:0000313" key="2">
    <source>
        <dbReference type="Proteomes" id="UP001223520"/>
    </source>
</evidence>
<keyword evidence="2" id="KW-1185">Reference proteome</keyword>
<proteinExistence type="predicted"/>
<name>A0AAJ6NUX7_9CYAN</name>
<dbReference type="Proteomes" id="UP001223520">
    <property type="component" value="Chromosome"/>
</dbReference>
<dbReference type="KEGG" id="hbq:QI031_05640"/>
<reference evidence="1 2" key="1">
    <citation type="journal article" date="2023" name="Limnol Oceanogr Lett">
        <title>Environmental adaptations by the intertidal Antarctic cyanobacterium Halotia branconii CENA392 as revealed using long-read genome sequencing.</title>
        <authorList>
            <person name="Dextro R.B."/>
            <person name="Delbaje E."/>
            <person name="Freitas P.N.N."/>
            <person name="Geraldes V."/>
            <person name="Pinto E."/>
            <person name="Long P.F."/>
            <person name="Fiore M.F."/>
        </authorList>
    </citation>
    <scope>NUCLEOTIDE SEQUENCE [LARGE SCALE GENOMIC DNA]</scope>
    <source>
        <strain evidence="1 2">CENA392</strain>
    </source>
</reference>
<organism evidence="1 2">
    <name type="scientific">Halotia branconii CENA392</name>
    <dbReference type="NCBI Taxonomy" id="1539056"/>
    <lineage>
        <taxon>Bacteria</taxon>
        <taxon>Bacillati</taxon>
        <taxon>Cyanobacteriota</taxon>
        <taxon>Cyanophyceae</taxon>
        <taxon>Nostocales</taxon>
        <taxon>Nodulariaceae</taxon>
        <taxon>Halotia</taxon>
    </lineage>
</organism>
<dbReference type="AlphaFoldDB" id="A0AAJ6NUX7"/>
<accession>A0AAJ6NUX7</accession>
<gene>
    <name evidence="1" type="ORF">QI031_05640</name>
</gene>
<dbReference type="RefSeq" id="WP_281484221.1">
    <property type="nucleotide sequence ID" value="NZ_CP124543.1"/>
</dbReference>
<protein>
    <submittedName>
        <fullName evidence="1">Uncharacterized protein</fullName>
    </submittedName>
</protein>